<dbReference type="Gene3D" id="3.40.50.12580">
    <property type="match status" value="1"/>
</dbReference>
<protein>
    <submittedName>
        <fullName evidence="1">Uncharacterized protein</fullName>
    </submittedName>
</protein>
<name>A0AAJ0PF25_9PSED</name>
<dbReference type="InterPro" id="IPR007554">
    <property type="entry name" value="Glycerophosphate_synth"/>
</dbReference>
<evidence type="ECO:0000313" key="1">
    <source>
        <dbReference type="EMBL" id="KTT17847.1"/>
    </source>
</evidence>
<accession>A0AAJ0PF25</accession>
<evidence type="ECO:0000313" key="2">
    <source>
        <dbReference type="Proteomes" id="UP000071644"/>
    </source>
</evidence>
<dbReference type="GO" id="GO:0047355">
    <property type="term" value="F:CDP-glycerol glycerophosphotransferase activity"/>
    <property type="evidence" value="ECO:0007669"/>
    <property type="project" value="InterPro"/>
</dbReference>
<sequence>MDKWANDAKLDANALILFFTWRRSLLHATLADFLDSEYVHAITELVVRINKEHPAMNIYYFIHNSIPSKHSEILAAILRSKTPNIRFVNNNDQASFNKIFNTSQYLITDYSSVGYDFAYHKERSPIFYMPAKFISGHYTPTPLFKKIQPGVQALSLDAVMKAIKVDEHLRHNTAVKNFFAYSDNLNCARSYDALNLS</sequence>
<comment type="caution">
    <text evidence="1">The sequence shown here is derived from an EMBL/GenBank/DDBJ whole genome shotgun (WGS) entry which is preliminary data.</text>
</comment>
<dbReference type="AlphaFoldDB" id="A0AAJ0PF25"/>
<dbReference type="EMBL" id="LDSN01000025">
    <property type="protein sequence ID" value="KTT17847.1"/>
    <property type="molecule type" value="Genomic_DNA"/>
</dbReference>
<dbReference type="InterPro" id="IPR043148">
    <property type="entry name" value="TagF_C"/>
</dbReference>
<reference evidence="1 2" key="1">
    <citation type="journal article" date="2016" name="Front. Microbiol.">
        <title>Genomic Resource of Rice Seed Associated Bacteria.</title>
        <authorList>
            <person name="Midha S."/>
            <person name="Bansal K."/>
            <person name="Sharma S."/>
            <person name="Kumar N."/>
            <person name="Patil P.P."/>
            <person name="Chaudhry V."/>
            <person name="Patil P.B."/>
        </authorList>
    </citation>
    <scope>NUCLEOTIDE SEQUENCE [LARGE SCALE GENOMIC DNA]</scope>
    <source>
        <strain evidence="1 2">NS96</strain>
    </source>
</reference>
<organism evidence="1 2">
    <name type="scientific">Pseudomonas parafulva</name>
    <dbReference type="NCBI Taxonomy" id="157782"/>
    <lineage>
        <taxon>Bacteria</taxon>
        <taxon>Pseudomonadati</taxon>
        <taxon>Pseudomonadota</taxon>
        <taxon>Gammaproteobacteria</taxon>
        <taxon>Pseudomonadales</taxon>
        <taxon>Pseudomonadaceae</taxon>
        <taxon>Pseudomonas</taxon>
    </lineage>
</organism>
<dbReference type="Pfam" id="PF04464">
    <property type="entry name" value="Glyphos_transf"/>
    <property type="match status" value="1"/>
</dbReference>
<dbReference type="GO" id="GO:0016020">
    <property type="term" value="C:membrane"/>
    <property type="evidence" value="ECO:0007669"/>
    <property type="project" value="InterPro"/>
</dbReference>
<proteinExistence type="predicted"/>
<dbReference type="Proteomes" id="UP000071644">
    <property type="component" value="Unassembled WGS sequence"/>
</dbReference>
<gene>
    <name evidence="1" type="ORF">NS96R_09915</name>
</gene>